<dbReference type="EnsemblMetazoa" id="AATE012953-RA">
    <property type="protein sequence ID" value="AATE012953-PA.1"/>
    <property type="gene ID" value="AATE012953"/>
</dbReference>
<dbReference type="VEuPathDB" id="VectorBase:AATE012953"/>
<protein>
    <submittedName>
        <fullName evidence="1">Uncharacterized protein</fullName>
    </submittedName>
</protein>
<sequence>MTHVKQVRDLRVRHLALRTLRVLLVLVLLDQLLLELLLELVELGQLLLVDGRLLVADELRVRRHIRRLLVMLVVHVVQLDLVHHRLQLVQLVLGGGQDLARAGRRLTVLVCVVRVEQYRRRGGRLRLLMMLLLLLHRAEEVGVGLEEVHSGLLLVGVEKVVGLGDEIGGIVELELEHTGGTD</sequence>
<name>A0A182J7Q8_ANOAO</name>
<accession>A0A182J7Q8</accession>
<reference evidence="1" key="1">
    <citation type="submission" date="2022-08" db="UniProtKB">
        <authorList>
            <consortium name="EnsemblMetazoa"/>
        </authorList>
    </citation>
    <scope>IDENTIFICATION</scope>
    <source>
        <strain evidence="1">EBRO</strain>
    </source>
</reference>
<dbReference type="AlphaFoldDB" id="A0A182J7Q8"/>
<organism evidence="1">
    <name type="scientific">Anopheles atroparvus</name>
    <name type="common">European mosquito</name>
    <dbReference type="NCBI Taxonomy" id="41427"/>
    <lineage>
        <taxon>Eukaryota</taxon>
        <taxon>Metazoa</taxon>
        <taxon>Ecdysozoa</taxon>
        <taxon>Arthropoda</taxon>
        <taxon>Hexapoda</taxon>
        <taxon>Insecta</taxon>
        <taxon>Pterygota</taxon>
        <taxon>Neoptera</taxon>
        <taxon>Endopterygota</taxon>
        <taxon>Diptera</taxon>
        <taxon>Nematocera</taxon>
        <taxon>Culicoidea</taxon>
        <taxon>Culicidae</taxon>
        <taxon>Anophelinae</taxon>
        <taxon>Anopheles</taxon>
    </lineage>
</organism>
<proteinExistence type="predicted"/>
<evidence type="ECO:0000313" key="1">
    <source>
        <dbReference type="EnsemblMetazoa" id="AATE012953-PA.1"/>
    </source>
</evidence>